<dbReference type="OrthoDB" id="6198336at2"/>
<keyword evidence="1" id="KW-0732">Signal</keyword>
<reference evidence="3 4" key="1">
    <citation type="journal article" date="2011" name="Front. Microbiol.">
        <title>Genomic signatures of strain selection and enhancement in Bacillus atrophaeus var. globigii, a historical biowarfare simulant.</title>
        <authorList>
            <person name="Gibbons H.S."/>
            <person name="Broomall S.M."/>
            <person name="McNew L.A."/>
            <person name="Daligault H."/>
            <person name="Chapman C."/>
            <person name="Bruce D."/>
            <person name="Karavis M."/>
            <person name="Krepps M."/>
            <person name="McGregor P.A."/>
            <person name="Hong C."/>
            <person name="Park K.H."/>
            <person name="Akmal A."/>
            <person name="Feldman A."/>
            <person name="Lin J.S."/>
            <person name="Chang W.E."/>
            <person name="Higgs B.W."/>
            <person name="Demirev P."/>
            <person name="Lindquist J."/>
            <person name="Liem A."/>
            <person name="Fochler E."/>
            <person name="Read T.D."/>
            <person name="Tapia R."/>
            <person name="Johnson S."/>
            <person name="Bishop-Lilly K.A."/>
            <person name="Detter C."/>
            <person name="Han C."/>
            <person name="Sozhamannan S."/>
            <person name="Rosenzweig C.N."/>
            <person name="Skowronski E.W."/>
        </authorList>
    </citation>
    <scope>NUCLEOTIDE SEQUENCE [LARGE SCALE GENOMIC DNA]</scope>
    <source>
        <strain evidence="3 4">MLST1</strain>
    </source>
</reference>
<protein>
    <recommendedName>
        <fullName evidence="2">ABC-type transport auxiliary lipoprotein component domain-containing protein</fullName>
    </recommendedName>
</protein>
<name>A0A432W9K3_9GAMM</name>
<dbReference type="SUPFAM" id="SSF159594">
    <property type="entry name" value="XCC0632-like"/>
    <property type="match status" value="1"/>
</dbReference>
<keyword evidence="4" id="KW-1185">Reference proteome</keyword>
<feature type="chain" id="PRO_5019451125" description="ABC-type transport auxiliary lipoprotein component domain-containing protein" evidence="1">
    <location>
        <begin position="20"/>
        <end position="197"/>
    </location>
</feature>
<feature type="signal peptide" evidence="1">
    <location>
        <begin position="1"/>
        <end position="19"/>
    </location>
</feature>
<dbReference type="PROSITE" id="PS51257">
    <property type="entry name" value="PROKAR_LIPOPROTEIN"/>
    <property type="match status" value="1"/>
</dbReference>
<dbReference type="Pfam" id="PF03886">
    <property type="entry name" value="ABC_trans_aux"/>
    <property type="match status" value="1"/>
</dbReference>
<evidence type="ECO:0000259" key="2">
    <source>
        <dbReference type="Pfam" id="PF03886"/>
    </source>
</evidence>
<proteinExistence type="predicted"/>
<dbReference type="EMBL" id="PIPL01000001">
    <property type="protein sequence ID" value="RUO26833.1"/>
    <property type="molecule type" value="Genomic_DNA"/>
</dbReference>
<dbReference type="Gene3D" id="3.40.50.10610">
    <property type="entry name" value="ABC-type transport auxiliary lipoprotein component"/>
    <property type="match status" value="1"/>
</dbReference>
<evidence type="ECO:0000313" key="4">
    <source>
        <dbReference type="Proteomes" id="UP000288293"/>
    </source>
</evidence>
<feature type="domain" description="ABC-type transport auxiliary lipoprotein component" evidence="2">
    <location>
        <begin position="26"/>
        <end position="184"/>
    </location>
</feature>
<dbReference type="Proteomes" id="UP000288293">
    <property type="component" value="Unassembled WGS sequence"/>
</dbReference>
<dbReference type="AlphaFoldDB" id="A0A432W9K3"/>
<accession>A0A432W9K3</accession>
<organism evidence="3 4">
    <name type="scientific">Aliidiomarina minuta</name>
    <dbReference type="NCBI Taxonomy" id="880057"/>
    <lineage>
        <taxon>Bacteria</taxon>
        <taxon>Pseudomonadati</taxon>
        <taxon>Pseudomonadota</taxon>
        <taxon>Gammaproteobacteria</taxon>
        <taxon>Alteromonadales</taxon>
        <taxon>Idiomarinaceae</taxon>
        <taxon>Aliidiomarina</taxon>
    </lineage>
</organism>
<evidence type="ECO:0000256" key="1">
    <source>
        <dbReference type="SAM" id="SignalP"/>
    </source>
</evidence>
<sequence length="197" mass="22111">MRVLMIVAVALLIAGCSSTTPSVQRYLLQEPELPVMNSELETKIVLGAVQVSSFLAAGGLVYQLEQNQVHQANYHRWAESLQQQLGRQIRMGMQQQLPASTWLPLSGSAHLRSLDYRLDLQIDAFHLTEDGQVRVRGQWQLRDYEQSFIGSDAFDIRQSLAEDGYPAMVSTLSETWHQALQEIARSVEANLIGSKND</sequence>
<comment type="caution">
    <text evidence="3">The sequence shown here is derived from an EMBL/GenBank/DDBJ whole genome shotgun (WGS) entry which is preliminary data.</text>
</comment>
<gene>
    <name evidence="3" type="ORF">CWE09_09120</name>
</gene>
<evidence type="ECO:0000313" key="3">
    <source>
        <dbReference type="EMBL" id="RUO26833.1"/>
    </source>
</evidence>
<dbReference type="RefSeq" id="WP_126803647.1">
    <property type="nucleotide sequence ID" value="NZ_PIPL01000001.1"/>
</dbReference>
<dbReference type="InterPro" id="IPR005586">
    <property type="entry name" value="ABC_trans_aux"/>
</dbReference>